<dbReference type="InterPro" id="IPR003675">
    <property type="entry name" value="Rce1/LyrA-like_dom"/>
</dbReference>
<gene>
    <name evidence="4" type="ORF">D065_00720</name>
</gene>
<feature type="transmembrane region" description="Helical" evidence="2">
    <location>
        <begin position="85"/>
        <end position="102"/>
    </location>
</feature>
<dbReference type="GO" id="GO:0080120">
    <property type="term" value="P:CAAX-box protein maturation"/>
    <property type="evidence" value="ECO:0007669"/>
    <property type="project" value="UniProtKB-ARBA"/>
</dbReference>
<dbReference type="Pfam" id="PF02517">
    <property type="entry name" value="Rce1-like"/>
    <property type="match status" value="1"/>
</dbReference>
<proteinExistence type="inferred from homology"/>
<feature type="transmembrane region" description="Helical" evidence="2">
    <location>
        <begin position="12"/>
        <end position="29"/>
    </location>
</feature>
<dbReference type="EMBL" id="AQTU01000001">
    <property type="protein sequence ID" value="EOB33902.1"/>
    <property type="molecule type" value="Genomic_DNA"/>
</dbReference>
<keyword evidence="2" id="KW-1133">Transmembrane helix</keyword>
<accession>R0MIC8</accession>
<dbReference type="PANTHER" id="PTHR39430">
    <property type="entry name" value="MEMBRANE-ASSOCIATED PROTEASE-RELATED"/>
    <property type="match status" value="1"/>
</dbReference>
<evidence type="ECO:0000256" key="1">
    <source>
        <dbReference type="ARBA" id="ARBA00009067"/>
    </source>
</evidence>
<evidence type="ECO:0000313" key="5">
    <source>
        <dbReference type="Proteomes" id="UP000013315"/>
    </source>
</evidence>
<evidence type="ECO:0000256" key="2">
    <source>
        <dbReference type="SAM" id="Phobius"/>
    </source>
</evidence>
<reference evidence="4 5" key="1">
    <citation type="submission" date="2013-04" db="EMBL/GenBank/DDBJ databases">
        <authorList>
            <person name="Ikryannikova L.N."/>
            <person name="Ilina E.N."/>
            <person name="Kostryukova E.S."/>
            <person name="Semashko T.A."/>
            <person name="Karpova I.Y.U."/>
            <person name="Larin A.K."/>
            <person name="Ischenko D.S."/>
            <person name="Alekseev D.G."/>
            <person name="Klimova E.A."/>
            <person name="Filimonova A.V."/>
            <person name="Savinova T.A."/>
            <person name="Filimonova O.Y.U."/>
            <person name="Dubovickaya V.A."/>
            <person name="Sidorenko S.V."/>
            <person name="Govorun V.M."/>
        </authorList>
    </citation>
    <scope>NUCLEOTIDE SEQUENCE [LARGE SCALE GENOMIC DNA]</scope>
    <source>
        <strain evidence="4 5">13/39</strain>
    </source>
</reference>
<feature type="domain" description="CAAX prenyl protease 2/Lysostaphin resistance protein A-like" evidence="3">
    <location>
        <begin position="92"/>
        <end position="183"/>
    </location>
</feature>
<dbReference type="PATRIC" id="fig|1239793.3.peg.141"/>
<name>R0MIC8_STRMT</name>
<comment type="similarity">
    <text evidence="1">Belongs to the UPF0177 family.</text>
</comment>
<dbReference type="PANTHER" id="PTHR39430:SF1">
    <property type="entry name" value="PROTEASE"/>
    <property type="match status" value="1"/>
</dbReference>
<comment type="caution">
    <text evidence="4">The sequence shown here is derived from an EMBL/GenBank/DDBJ whole genome shotgun (WGS) entry which is preliminary data.</text>
</comment>
<dbReference type="GO" id="GO:0004175">
    <property type="term" value="F:endopeptidase activity"/>
    <property type="evidence" value="ECO:0007669"/>
    <property type="project" value="UniProtKB-ARBA"/>
</dbReference>
<feature type="transmembrane region" description="Helical" evidence="2">
    <location>
        <begin position="123"/>
        <end position="142"/>
    </location>
</feature>
<keyword evidence="4" id="KW-0378">Hydrolase</keyword>
<organism evidence="4 5">
    <name type="scientific">Streptococcus mitis 13/39</name>
    <dbReference type="NCBI Taxonomy" id="1239793"/>
    <lineage>
        <taxon>Bacteria</taxon>
        <taxon>Bacillati</taxon>
        <taxon>Bacillota</taxon>
        <taxon>Bacilli</taxon>
        <taxon>Lactobacillales</taxon>
        <taxon>Streptococcaceae</taxon>
        <taxon>Streptococcus</taxon>
        <taxon>Streptococcus mitis group</taxon>
    </lineage>
</organism>
<dbReference type="Proteomes" id="UP000013315">
    <property type="component" value="Unassembled WGS sequence"/>
</dbReference>
<keyword evidence="4" id="KW-0645">Protease</keyword>
<dbReference type="AlphaFoldDB" id="R0MIC8"/>
<evidence type="ECO:0000313" key="4">
    <source>
        <dbReference type="EMBL" id="EOB33902.1"/>
    </source>
</evidence>
<sequence length="249" mass="27723">MLASLTDKTSDFRLILELLSFGFVLNTVFRWTRKVEKRPIRTLGFYRENFLSSLLKGFGLGLALYLLTLLGLVALGQYHFESIHLNPYSLVFVVFTIPFWILQGTAEEVVSRAWLLPQLASRTNLKLAVLISSLFFTLLHMGNSGLTPLSLMNLFLFGVAMSLYLLKTDTVWGVAGIHGAWNFAQGNLFGILVSGQPSGTSLMTFLPQGNQAWLSGGSFGIEGSIMTSLVLLLLIVYLAYQLKKENERM</sequence>
<feature type="transmembrane region" description="Helical" evidence="2">
    <location>
        <begin position="171"/>
        <end position="193"/>
    </location>
</feature>
<dbReference type="GO" id="GO:0006508">
    <property type="term" value="P:proteolysis"/>
    <property type="evidence" value="ECO:0007669"/>
    <property type="project" value="UniProtKB-KW"/>
</dbReference>
<evidence type="ECO:0000259" key="3">
    <source>
        <dbReference type="Pfam" id="PF02517"/>
    </source>
</evidence>
<feature type="transmembrane region" description="Helical" evidence="2">
    <location>
        <begin position="148"/>
        <end position="166"/>
    </location>
</feature>
<feature type="transmembrane region" description="Helical" evidence="2">
    <location>
        <begin position="50"/>
        <end position="73"/>
    </location>
</feature>
<keyword evidence="2" id="KW-0812">Transmembrane</keyword>
<keyword evidence="2" id="KW-0472">Membrane</keyword>
<protein>
    <submittedName>
        <fullName evidence="4">CAAX amino terminal protease family protein</fullName>
    </submittedName>
</protein>
<feature type="transmembrane region" description="Helical" evidence="2">
    <location>
        <begin position="213"/>
        <end position="240"/>
    </location>
</feature>